<dbReference type="Proteomes" id="UP000288178">
    <property type="component" value="Unassembled WGS sequence"/>
</dbReference>
<evidence type="ECO:0000256" key="2">
    <source>
        <dbReference type="ARBA" id="ARBA00029447"/>
    </source>
</evidence>
<dbReference type="InterPro" id="IPR051310">
    <property type="entry name" value="MCP_chemotaxis"/>
</dbReference>
<keyword evidence="6" id="KW-1185">Reference proteome</keyword>
<keyword evidence="3" id="KW-0175">Coiled coil</keyword>
<keyword evidence="1" id="KW-0145">Chemotaxis</keyword>
<evidence type="ECO:0000256" key="1">
    <source>
        <dbReference type="ARBA" id="ARBA00022500"/>
    </source>
</evidence>
<proteinExistence type="inferred from homology"/>
<evidence type="ECO:0000313" key="6">
    <source>
        <dbReference type="Proteomes" id="UP000288178"/>
    </source>
</evidence>
<name>A0A3S2TXH8_9BURK</name>
<dbReference type="GO" id="GO:0006935">
    <property type="term" value="P:chemotaxis"/>
    <property type="evidence" value="ECO:0007669"/>
    <property type="project" value="UniProtKB-KW"/>
</dbReference>
<gene>
    <name evidence="5" type="ORF">ENE75_24645</name>
</gene>
<protein>
    <submittedName>
        <fullName evidence="5">Methyl-accepting chemotaxis protein</fullName>
    </submittedName>
</protein>
<organism evidence="5 6">
    <name type="scientific">Rubrivivax albus</name>
    <dbReference type="NCBI Taxonomy" id="2499835"/>
    <lineage>
        <taxon>Bacteria</taxon>
        <taxon>Pseudomonadati</taxon>
        <taxon>Pseudomonadota</taxon>
        <taxon>Betaproteobacteria</taxon>
        <taxon>Burkholderiales</taxon>
        <taxon>Sphaerotilaceae</taxon>
        <taxon>Rubrivivax</taxon>
    </lineage>
</organism>
<evidence type="ECO:0000256" key="4">
    <source>
        <dbReference type="SAM" id="MobiDB-lite"/>
    </source>
</evidence>
<feature type="region of interest" description="Disordered" evidence="4">
    <location>
        <begin position="42"/>
        <end position="66"/>
    </location>
</feature>
<evidence type="ECO:0000313" key="5">
    <source>
        <dbReference type="EMBL" id="RVT46509.1"/>
    </source>
</evidence>
<dbReference type="GO" id="GO:0004888">
    <property type="term" value="F:transmembrane signaling receptor activity"/>
    <property type="evidence" value="ECO:0007669"/>
    <property type="project" value="TreeGrafter"/>
</dbReference>
<comment type="similarity">
    <text evidence="2">Belongs to the methyl-accepting chemotaxis (MCP) protein family.</text>
</comment>
<comment type="caution">
    <text evidence="5">The sequence shown here is derived from an EMBL/GenBank/DDBJ whole genome shotgun (WGS) entry which is preliminary data.</text>
</comment>
<reference evidence="5 6" key="1">
    <citation type="submission" date="2019-01" db="EMBL/GenBank/DDBJ databases">
        <authorList>
            <person name="Chen W.-M."/>
        </authorList>
    </citation>
    <scope>NUCLEOTIDE SEQUENCE [LARGE SCALE GENOMIC DNA]</scope>
    <source>
        <strain evidence="5 6">ICH-3</strain>
    </source>
</reference>
<accession>A0A3S2TXH8</accession>
<evidence type="ECO:0000256" key="3">
    <source>
        <dbReference type="SAM" id="Coils"/>
    </source>
</evidence>
<dbReference type="GO" id="GO:0005886">
    <property type="term" value="C:plasma membrane"/>
    <property type="evidence" value="ECO:0007669"/>
    <property type="project" value="TreeGrafter"/>
</dbReference>
<feature type="coiled-coil region" evidence="3">
    <location>
        <begin position="10"/>
        <end position="37"/>
    </location>
</feature>
<dbReference type="PANTHER" id="PTHR43531:SF11">
    <property type="entry name" value="METHYL-ACCEPTING CHEMOTAXIS PROTEIN 3"/>
    <property type="match status" value="1"/>
</dbReference>
<dbReference type="EMBL" id="SACT01000037">
    <property type="protein sequence ID" value="RVT46509.1"/>
    <property type="molecule type" value="Genomic_DNA"/>
</dbReference>
<sequence length="66" mass="7066">SATQQTASASEELSATAEELSAQAAQLQELMAFFRLAEDGNKVGREDVTPASPRHARRSADDEVFA</sequence>
<feature type="non-terminal residue" evidence="5">
    <location>
        <position position="1"/>
    </location>
</feature>
<dbReference type="AlphaFoldDB" id="A0A3S2TXH8"/>
<dbReference type="PANTHER" id="PTHR43531">
    <property type="entry name" value="PROTEIN ICFG"/>
    <property type="match status" value="1"/>
</dbReference>